<evidence type="ECO:0000256" key="2">
    <source>
        <dbReference type="ARBA" id="ARBA00022475"/>
    </source>
</evidence>
<dbReference type="Proteomes" id="UP000219336">
    <property type="component" value="Unassembled WGS sequence"/>
</dbReference>
<comment type="subcellular location">
    <subcellularLocation>
        <location evidence="1">Cell inner membrane</location>
        <topology evidence="1">Single-pass membrane protein</topology>
    </subcellularLocation>
</comment>
<evidence type="ECO:0000256" key="6">
    <source>
        <dbReference type="ARBA" id="ARBA00022989"/>
    </source>
</evidence>
<reference evidence="10" key="1">
    <citation type="submission" date="2016-06" db="EMBL/GenBank/DDBJ databases">
        <authorList>
            <person name="Rodrigo-Torres L."/>
            <person name="Arahal R.D."/>
            <person name="Lucena T."/>
        </authorList>
    </citation>
    <scope>NUCLEOTIDE SEQUENCE [LARGE SCALE GENOMIC DNA]</scope>
    <source>
        <strain evidence="10">CECT8203</strain>
    </source>
</reference>
<dbReference type="GO" id="GO:0015627">
    <property type="term" value="C:type II protein secretion system complex"/>
    <property type="evidence" value="ECO:0007669"/>
    <property type="project" value="InterPro"/>
</dbReference>
<dbReference type="Pfam" id="PF12019">
    <property type="entry name" value="GspH"/>
    <property type="match status" value="1"/>
</dbReference>
<evidence type="ECO:0000256" key="3">
    <source>
        <dbReference type="ARBA" id="ARBA00022481"/>
    </source>
</evidence>
<dbReference type="AlphaFoldDB" id="A0A240EQS8"/>
<dbReference type="RefSeq" id="WP_158296209.1">
    <property type="nucleotide sequence ID" value="NZ_JBHSII010000001.1"/>
</dbReference>
<evidence type="ECO:0000256" key="5">
    <source>
        <dbReference type="ARBA" id="ARBA00022692"/>
    </source>
</evidence>
<evidence type="ECO:0000313" key="10">
    <source>
        <dbReference type="Proteomes" id="UP000219336"/>
    </source>
</evidence>
<organism evidence="9 10">
    <name type="scientific">Vibrio thalassae</name>
    <dbReference type="NCBI Taxonomy" id="1243014"/>
    <lineage>
        <taxon>Bacteria</taxon>
        <taxon>Pseudomonadati</taxon>
        <taxon>Pseudomonadota</taxon>
        <taxon>Gammaproteobacteria</taxon>
        <taxon>Vibrionales</taxon>
        <taxon>Vibrionaceae</taxon>
        <taxon>Vibrio</taxon>
    </lineage>
</organism>
<evidence type="ECO:0000256" key="7">
    <source>
        <dbReference type="ARBA" id="ARBA00023136"/>
    </source>
</evidence>
<keyword evidence="4" id="KW-0997">Cell inner membrane</keyword>
<evidence type="ECO:0000313" key="9">
    <source>
        <dbReference type="EMBL" id="SNX50375.1"/>
    </source>
</evidence>
<evidence type="ECO:0000259" key="8">
    <source>
        <dbReference type="Pfam" id="PF12019"/>
    </source>
</evidence>
<keyword evidence="3" id="KW-0488">Methylation</keyword>
<feature type="domain" description="General secretion pathway GspH" evidence="8">
    <location>
        <begin position="11"/>
        <end position="111"/>
    </location>
</feature>
<dbReference type="GO" id="GO:0005886">
    <property type="term" value="C:plasma membrane"/>
    <property type="evidence" value="ECO:0007669"/>
    <property type="project" value="UniProtKB-SubCell"/>
</dbReference>
<dbReference type="InterPro" id="IPR022346">
    <property type="entry name" value="T2SS_GspH"/>
</dbReference>
<keyword evidence="10" id="KW-1185">Reference proteome</keyword>
<accession>A0A240EQS8</accession>
<keyword evidence="6" id="KW-1133">Transmembrane helix</keyword>
<sequence>MASKKLKATAAANELYALLIQTKAESIAQNMPLWVHFLKSSEQSEADLWSIQVTNRADINDSNATVLRHMKGEVLKGIELSLNHSNARIKFDNLSGMALTNGTIKIQPLSDIASYINIRTHSVSGRVIVCDVGDINFGFGACPK</sequence>
<dbReference type="EMBL" id="OANU01000123">
    <property type="protein sequence ID" value="SNX50375.1"/>
    <property type="molecule type" value="Genomic_DNA"/>
</dbReference>
<proteinExistence type="predicted"/>
<gene>
    <name evidence="9" type="ORF">VTH8203_04035</name>
</gene>
<evidence type="ECO:0000256" key="1">
    <source>
        <dbReference type="ARBA" id="ARBA00004377"/>
    </source>
</evidence>
<dbReference type="GO" id="GO:0015628">
    <property type="term" value="P:protein secretion by the type II secretion system"/>
    <property type="evidence" value="ECO:0007669"/>
    <property type="project" value="InterPro"/>
</dbReference>
<dbReference type="Gene3D" id="3.55.40.10">
    <property type="entry name" value="minor pseudopilin epsh domain"/>
    <property type="match status" value="1"/>
</dbReference>
<evidence type="ECO:0000256" key="4">
    <source>
        <dbReference type="ARBA" id="ARBA00022519"/>
    </source>
</evidence>
<keyword evidence="5" id="KW-0812">Transmembrane</keyword>
<name>A0A240EQS8_9VIBR</name>
<keyword evidence="7" id="KW-0472">Membrane</keyword>
<keyword evidence="2" id="KW-1003">Cell membrane</keyword>
<protein>
    <recommendedName>
        <fullName evidence="8">General secretion pathway GspH domain-containing protein</fullName>
    </recommendedName>
</protein>
<dbReference type="OrthoDB" id="5871678at2"/>